<sequence length="47" mass="4915">MRCLVESKYVSQAYMVRGSAVFNAVAGKPGGLAKPFGELTHGTSGLK</sequence>
<organism evidence="1 2">
    <name type="scientific">Pontibacter ummariensis</name>
    <dbReference type="NCBI Taxonomy" id="1610492"/>
    <lineage>
        <taxon>Bacteria</taxon>
        <taxon>Pseudomonadati</taxon>
        <taxon>Bacteroidota</taxon>
        <taxon>Cytophagia</taxon>
        <taxon>Cytophagales</taxon>
        <taxon>Hymenobacteraceae</taxon>
        <taxon>Pontibacter</taxon>
    </lineage>
</organism>
<evidence type="ECO:0000313" key="1">
    <source>
        <dbReference type="EMBL" id="SNS58743.1"/>
    </source>
</evidence>
<evidence type="ECO:0000313" key="2">
    <source>
        <dbReference type="Proteomes" id="UP000198432"/>
    </source>
</evidence>
<gene>
    <name evidence="1" type="ORF">SAMN06296052_10964</name>
</gene>
<dbReference type="AlphaFoldDB" id="A0A239FR90"/>
<keyword evidence="2" id="KW-1185">Reference proteome</keyword>
<reference evidence="2" key="1">
    <citation type="submission" date="2017-06" db="EMBL/GenBank/DDBJ databases">
        <authorList>
            <person name="Varghese N."/>
            <person name="Submissions S."/>
        </authorList>
    </citation>
    <scope>NUCLEOTIDE SEQUENCE [LARGE SCALE GENOMIC DNA]</scope>
    <source>
        <strain evidence="2">NKM1</strain>
    </source>
</reference>
<proteinExistence type="predicted"/>
<dbReference type="Proteomes" id="UP000198432">
    <property type="component" value="Unassembled WGS sequence"/>
</dbReference>
<name>A0A239FR90_9BACT</name>
<dbReference type="EMBL" id="FZOQ01000009">
    <property type="protein sequence ID" value="SNS58743.1"/>
    <property type="molecule type" value="Genomic_DNA"/>
</dbReference>
<accession>A0A239FR90</accession>
<protein>
    <submittedName>
        <fullName evidence="1">Uncharacterized protein</fullName>
    </submittedName>
</protein>